<dbReference type="Ensembl" id="ENSSSCT00055051801.1">
    <property type="protein sequence ID" value="ENSSSCP00055041391.1"/>
    <property type="gene ID" value="ENSSSCG00055026217.1"/>
</dbReference>
<evidence type="ECO:0000313" key="2">
    <source>
        <dbReference type="Proteomes" id="UP000694571"/>
    </source>
</evidence>
<dbReference type="Proteomes" id="UP000694722">
    <property type="component" value="Unplaced"/>
</dbReference>
<proteinExistence type="predicted"/>
<dbReference type="AlphaFoldDB" id="A0A8D0LEM4"/>
<name>A0A8D0LEM4_PIG</name>
<organism evidence="1 2">
    <name type="scientific">Sus scrofa</name>
    <name type="common">Pig</name>
    <dbReference type="NCBI Taxonomy" id="9823"/>
    <lineage>
        <taxon>Eukaryota</taxon>
        <taxon>Metazoa</taxon>
        <taxon>Chordata</taxon>
        <taxon>Craniata</taxon>
        <taxon>Vertebrata</taxon>
        <taxon>Euteleostomi</taxon>
        <taxon>Mammalia</taxon>
        <taxon>Eutheria</taxon>
        <taxon>Laurasiatheria</taxon>
        <taxon>Artiodactyla</taxon>
        <taxon>Suina</taxon>
        <taxon>Suidae</taxon>
        <taxon>Sus</taxon>
    </lineage>
</organism>
<evidence type="ECO:0000313" key="1">
    <source>
        <dbReference type="Ensembl" id="ENSSSCP00050002829.1"/>
    </source>
</evidence>
<sequence>VPRWLLEGGGLSLQFTSSGITAIAAEYMGLLFSRLPGKCFPLLCGWKD</sequence>
<accession>A0A8D0LEM4</accession>
<dbReference type="Proteomes" id="UP000694724">
    <property type="component" value="Unplaced"/>
</dbReference>
<dbReference type="Ensembl" id="ENSSSCT00050006483.1">
    <property type="protein sequence ID" value="ENSSSCP00050002829.1"/>
    <property type="gene ID" value="ENSSSCG00050004701.1"/>
</dbReference>
<dbReference type="Ensembl" id="ENSSSCT00040076005.1">
    <property type="protein sequence ID" value="ENSSSCP00040032657.1"/>
    <property type="gene ID" value="ENSSSCG00040056088.1"/>
</dbReference>
<protein>
    <submittedName>
        <fullName evidence="1">Uncharacterized protein</fullName>
    </submittedName>
</protein>
<dbReference type="Proteomes" id="UP000694571">
    <property type="component" value="Unplaced"/>
</dbReference>
<dbReference type="Ensembl" id="ENSSSCT00030003326.1">
    <property type="protein sequence ID" value="ENSSSCP00030001299.1"/>
    <property type="gene ID" value="ENSSSCG00030002600.1"/>
</dbReference>
<dbReference type="Proteomes" id="UP000694570">
    <property type="component" value="Unplaced"/>
</dbReference>
<reference evidence="1" key="1">
    <citation type="submission" date="2025-05" db="UniProtKB">
        <authorList>
            <consortium name="Ensembl"/>
        </authorList>
    </citation>
    <scope>IDENTIFICATION</scope>
</reference>